<dbReference type="FunFam" id="2.40.50.140:FF:000117">
    <property type="entry name" value="Replication protein A subunit"/>
    <property type="match status" value="1"/>
</dbReference>
<keyword evidence="6 9" id="KW-0862">Zinc</keyword>
<organism evidence="14 15">
    <name type="scientific">Scleropages formosus</name>
    <name type="common">Asian bonytongue</name>
    <name type="synonym">Osteoglossum formosum</name>
    <dbReference type="NCBI Taxonomy" id="113540"/>
    <lineage>
        <taxon>Eukaryota</taxon>
        <taxon>Metazoa</taxon>
        <taxon>Chordata</taxon>
        <taxon>Craniata</taxon>
        <taxon>Vertebrata</taxon>
        <taxon>Euteleostomi</taxon>
        <taxon>Actinopterygii</taxon>
        <taxon>Neopterygii</taxon>
        <taxon>Teleostei</taxon>
        <taxon>Osteoglossocephala</taxon>
        <taxon>Osteoglossomorpha</taxon>
        <taxon>Osteoglossiformes</taxon>
        <taxon>Osteoglossidae</taxon>
        <taxon>Scleropages</taxon>
    </lineage>
</organism>
<dbReference type="FunFam" id="2.40.50.140:FF:000064">
    <property type="entry name" value="Replication protein A subunit"/>
    <property type="match status" value="1"/>
</dbReference>
<dbReference type="GO" id="GO:0006260">
    <property type="term" value="P:DNA replication"/>
    <property type="evidence" value="ECO:0007669"/>
    <property type="project" value="UniProtKB-KW"/>
</dbReference>
<dbReference type="InterPro" id="IPR007199">
    <property type="entry name" value="Rep_factor-A_N"/>
</dbReference>
<gene>
    <name evidence="14" type="primary">RPA1</name>
    <name evidence="14" type="synonym">rpa1</name>
</gene>
<dbReference type="Pfam" id="PF04057">
    <property type="entry name" value="Rep-A_N"/>
    <property type="match status" value="1"/>
</dbReference>
<evidence type="ECO:0000259" key="10">
    <source>
        <dbReference type="Pfam" id="PF01336"/>
    </source>
</evidence>
<dbReference type="CDD" id="cd04476">
    <property type="entry name" value="RPA1_DBD_C"/>
    <property type="match status" value="1"/>
</dbReference>
<dbReference type="InterPro" id="IPR004365">
    <property type="entry name" value="NA-bd_OB_tRNA"/>
</dbReference>
<dbReference type="InterPro" id="IPR012340">
    <property type="entry name" value="NA-bd_OB-fold"/>
</dbReference>
<dbReference type="FunFam" id="2.40.50.140:FF:000041">
    <property type="entry name" value="Replication protein A subunit"/>
    <property type="match status" value="1"/>
</dbReference>
<dbReference type="GO" id="GO:0003677">
    <property type="term" value="F:DNA binding"/>
    <property type="evidence" value="ECO:0007669"/>
    <property type="project" value="UniProtKB-KW"/>
</dbReference>
<evidence type="ECO:0000256" key="6">
    <source>
        <dbReference type="ARBA" id="ARBA00022833"/>
    </source>
</evidence>
<evidence type="ECO:0000313" key="15">
    <source>
        <dbReference type="Proteomes" id="UP000694397"/>
    </source>
</evidence>
<evidence type="ECO:0000259" key="11">
    <source>
        <dbReference type="Pfam" id="PF04057"/>
    </source>
</evidence>
<dbReference type="InterPro" id="IPR047192">
    <property type="entry name" value="Euk_RPA1_DBD_C"/>
</dbReference>
<dbReference type="CDD" id="cd04474">
    <property type="entry name" value="RPA1_DBD_A"/>
    <property type="match status" value="1"/>
</dbReference>
<comment type="similarity">
    <text evidence="2 9">Belongs to the replication factor A protein 1 family.</text>
</comment>
<reference evidence="14" key="3">
    <citation type="submission" date="2025-09" db="UniProtKB">
        <authorList>
            <consortium name="Ensembl"/>
        </authorList>
    </citation>
    <scope>IDENTIFICATION</scope>
</reference>
<keyword evidence="7 9" id="KW-0238">DNA-binding</keyword>
<protein>
    <recommendedName>
        <fullName evidence="9">Replication protein A subunit</fullName>
    </recommendedName>
</protein>
<comment type="function">
    <text evidence="9">As part of the heterotrimeric replication protein A complex (RPA/RP-A), binds and stabilizes single-stranded DNA intermediates, that form during DNA replication or upon DNA stress. It prevents their reannealing and in parallel, recruits and activates different proteins and complexes involved in DNA metabolism. Thereby, it plays an essential role both in DNA replication and the cellular response to DNA damage.</text>
</comment>
<comment type="subunit">
    <text evidence="9">Component of the heterotrimeric canonical replication protein A complex (RPA).</text>
</comment>
<dbReference type="SUPFAM" id="SSF50249">
    <property type="entry name" value="Nucleic acid-binding proteins"/>
    <property type="match status" value="4"/>
</dbReference>
<dbReference type="Proteomes" id="UP000694397">
    <property type="component" value="Chromosome 10"/>
</dbReference>
<evidence type="ECO:0000313" key="14">
    <source>
        <dbReference type="Ensembl" id="ENSSFOP00015077413.1"/>
    </source>
</evidence>
<evidence type="ECO:0000256" key="8">
    <source>
        <dbReference type="ARBA" id="ARBA00023242"/>
    </source>
</evidence>
<accession>A0A8C9WQQ2</accession>
<dbReference type="GeneTree" id="ENSGT00390000012403"/>
<dbReference type="GO" id="GO:0006310">
    <property type="term" value="P:DNA recombination"/>
    <property type="evidence" value="ECO:0007669"/>
    <property type="project" value="InterPro"/>
</dbReference>
<dbReference type="FunFam" id="2.40.50.140:FF:000090">
    <property type="entry name" value="Replication protein A subunit"/>
    <property type="match status" value="1"/>
</dbReference>
<dbReference type="CDD" id="cd04475">
    <property type="entry name" value="RPA1_DBD_B"/>
    <property type="match status" value="1"/>
</dbReference>
<evidence type="ECO:0000256" key="2">
    <source>
        <dbReference type="ARBA" id="ARBA00005690"/>
    </source>
</evidence>
<dbReference type="InterPro" id="IPR031657">
    <property type="entry name" value="REPA_OB_2"/>
</dbReference>
<dbReference type="GO" id="GO:0016605">
    <property type="term" value="C:PML body"/>
    <property type="evidence" value="ECO:0007669"/>
    <property type="project" value="UniProtKB-SubCell"/>
</dbReference>
<feature type="domain" description="Replication protein A OB" evidence="13">
    <location>
        <begin position="291"/>
        <end position="387"/>
    </location>
</feature>
<dbReference type="InterPro" id="IPR013955">
    <property type="entry name" value="Rep_factor-A_C"/>
</dbReference>
<dbReference type="Pfam" id="PF16900">
    <property type="entry name" value="REPA_OB_2"/>
    <property type="match status" value="1"/>
</dbReference>
<proteinExistence type="inferred from homology"/>
<evidence type="ECO:0000256" key="3">
    <source>
        <dbReference type="ARBA" id="ARBA00022705"/>
    </source>
</evidence>
<dbReference type="NCBIfam" id="TIGR00617">
    <property type="entry name" value="rpa1"/>
    <property type="match status" value="1"/>
</dbReference>
<name>A0A8C9WQQ2_SCLFO</name>
<feature type="domain" description="OB" evidence="10">
    <location>
        <begin position="183"/>
        <end position="264"/>
    </location>
</feature>
<evidence type="ECO:0000256" key="1">
    <source>
        <dbReference type="ARBA" id="ARBA00004322"/>
    </source>
</evidence>
<keyword evidence="5 9" id="KW-0863">Zinc-finger</keyword>
<dbReference type="Ensembl" id="ENSSFOT00015064569.1">
    <property type="protein sequence ID" value="ENSSFOP00015077413.1"/>
    <property type="gene ID" value="ENSSFOG00015005362.2"/>
</dbReference>
<sequence>MALLCIEPGSLQAWTGDMWLMLFLFYIQNIRKIESGSGPARFRLMMSDGLHTMSAFMLSTQLNPMAEQNLVAPNCVCLIKKNVTNVLKDGRRVVIILDMEVLRPAEEVPGKIGDPTPYVEECLFFFFFKMFSSLIIFPFHFHPSLVPVSKGPSRDFAKKAPSTPGGSSKVVPIASLNPYQSKWTVRARVTNKSGIRTWSNSRGDGKLFSMEIVDESGEIRVTGFNQEVDKFFSLIEPGKVYYISKGTLKIANKQYTSLKNDYEMTLNGESTIIPCEDTQDVPMVQCNFVSISDLETRDKDAIVDVIGVCRSVEDITRITTKSSREVSKRTLSLMDMSGKVITVTLWGEEAEKFDGTGQPIMAIKGARLSDFGGRSLSALFSSTVMINPDIPEAYKLRGWYDKEGHALDGQSMTELKSGGGGGVNTNWKTLMDVKMEHLGHGDKADYFSCVATIVYLKKENSLYQACPSQDCNKKVVDQHNGMFRCEKCDKEFPNFKYRLILSANIADFGDNQWVTCFQESAETILGQNAAYLGQLKDSNEAAFEEVFQQANFKTYIFRNRVKLETYNDESRIKATVMDVKPVDHKEYSKRLIMNIRKLSAQ</sequence>
<evidence type="ECO:0000256" key="5">
    <source>
        <dbReference type="ARBA" id="ARBA00022771"/>
    </source>
</evidence>
<keyword evidence="4 9" id="KW-0479">Metal-binding</keyword>
<evidence type="ECO:0000259" key="12">
    <source>
        <dbReference type="Pfam" id="PF08646"/>
    </source>
</evidence>
<dbReference type="PANTHER" id="PTHR47165">
    <property type="entry name" value="OS03G0429900 PROTEIN"/>
    <property type="match status" value="1"/>
</dbReference>
<dbReference type="CDD" id="cd04477">
    <property type="entry name" value="RPA1N"/>
    <property type="match status" value="1"/>
</dbReference>
<reference evidence="14 15" key="1">
    <citation type="submission" date="2019-04" db="EMBL/GenBank/DDBJ databases">
        <authorList>
            <consortium name="Wellcome Sanger Institute Data Sharing"/>
        </authorList>
    </citation>
    <scope>NUCLEOTIDE SEQUENCE [LARGE SCALE GENOMIC DNA]</scope>
</reference>
<feature type="domain" description="Replication factor A C-terminal" evidence="12">
    <location>
        <begin position="446"/>
        <end position="591"/>
    </location>
</feature>
<reference evidence="14" key="2">
    <citation type="submission" date="2025-08" db="UniProtKB">
        <authorList>
            <consortium name="Ensembl"/>
        </authorList>
    </citation>
    <scope>IDENTIFICATION</scope>
</reference>
<comment type="subcellular location">
    <subcellularLocation>
        <location evidence="1">Nucleus</location>
        <location evidence="1">PML body</location>
    </subcellularLocation>
</comment>
<keyword evidence="8 9" id="KW-0539">Nucleus</keyword>
<dbReference type="AlphaFoldDB" id="A0A8C9WQQ2"/>
<evidence type="ECO:0000259" key="13">
    <source>
        <dbReference type="Pfam" id="PF16900"/>
    </source>
</evidence>
<dbReference type="PANTHER" id="PTHR47165:SF4">
    <property type="entry name" value="OS03G0429900 PROTEIN"/>
    <property type="match status" value="1"/>
</dbReference>
<evidence type="ECO:0000256" key="7">
    <source>
        <dbReference type="ARBA" id="ARBA00023125"/>
    </source>
</evidence>
<evidence type="ECO:0000256" key="9">
    <source>
        <dbReference type="RuleBase" id="RU364130"/>
    </source>
</evidence>
<dbReference type="Pfam" id="PF08646">
    <property type="entry name" value="Rep_fac-A_C"/>
    <property type="match status" value="1"/>
</dbReference>
<dbReference type="Pfam" id="PF01336">
    <property type="entry name" value="tRNA_anti-codon"/>
    <property type="match status" value="1"/>
</dbReference>
<keyword evidence="3 9" id="KW-0235">DNA replication</keyword>
<keyword evidence="15" id="KW-1185">Reference proteome</keyword>
<feature type="domain" description="Replication factor-A protein 1 N-terminal" evidence="11">
    <location>
        <begin position="27"/>
        <end position="103"/>
    </location>
</feature>
<dbReference type="InterPro" id="IPR004591">
    <property type="entry name" value="Rfa1"/>
</dbReference>
<dbReference type="GO" id="GO:0008270">
    <property type="term" value="F:zinc ion binding"/>
    <property type="evidence" value="ECO:0007669"/>
    <property type="project" value="UniProtKB-KW"/>
</dbReference>
<evidence type="ECO:0000256" key="4">
    <source>
        <dbReference type="ARBA" id="ARBA00022723"/>
    </source>
</evidence>
<dbReference type="Gene3D" id="2.40.50.140">
    <property type="entry name" value="Nucleic acid-binding proteins"/>
    <property type="match status" value="4"/>
</dbReference>
<dbReference type="GO" id="GO:0006281">
    <property type="term" value="P:DNA repair"/>
    <property type="evidence" value="ECO:0007669"/>
    <property type="project" value="InterPro"/>
</dbReference>